<dbReference type="EMBL" id="BPLQ01012651">
    <property type="protein sequence ID" value="GIY66792.1"/>
    <property type="molecule type" value="Genomic_DNA"/>
</dbReference>
<keyword evidence="1" id="KW-1133">Transmembrane helix</keyword>
<evidence type="ECO:0000256" key="1">
    <source>
        <dbReference type="SAM" id="Phobius"/>
    </source>
</evidence>
<proteinExistence type="predicted"/>
<reference evidence="2 3" key="1">
    <citation type="submission" date="2021-06" db="EMBL/GenBank/DDBJ databases">
        <title>Caerostris darwini draft genome.</title>
        <authorList>
            <person name="Kono N."/>
            <person name="Arakawa K."/>
        </authorList>
    </citation>
    <scope>NUCLEOTIDE SEQUENCE [LARGE SCALE GENOMIC DNA]</scope>
</reference>
<feature type="transmembrane region" description="Helical" evidence="1">
    <location>
        <begin position="72"/>
        <end position="96"/>
    </location>
</feature>
<sequence length="103" mass="11680">MYISSPSISALDCRGENECPLRQARRQNACRHIGKTGEMVAITVTVIRHHNYGRPKLYGSGDEHRECMRGPFFLLLFPMWMQHKLGGVGLLIFLGVEAGMKKY</sequence>
<keyword evidence="3" id="KW-1185">Reference proteome</keyword>
<gene>
    <name evidence="2" type="ORF">CDAR_18311</name>
</gene>
<keyword evidence="1" id="KW-0812">Transmembrane</keyword>
<keyword evidence="1" id="KW-0472">Membrane</keyword>
<accession>A0AAV4V9J6</accession>
<organism evidence="2 3">
    <name type="scientific">Caerostris darwini</name>
    <dbReference type="NCBI Taxonomy" id="1538125"/>
    <lineage>
        <taxon>Eukaryota</taxon>
        <taxon>Metazoa</taxon>
        <taxon>Ecdysozoa</taxon>
        <taxon>Arthropoda</taxon>
        <taxon>Chelicerata</taxon>
        <taxon>Arachnida</taxon>
        <taxon>Araneae</taxon>
        <taxon>Araneomorphae</taxon>
        <taxon>Entelegynae</taxon>
        <taxon>Araneoidea</taxon>
        <taxon>Araneidae</taxon>
        <taxon>Caerostris</taxon>
    </lineage>
</organism>
<dbReference type="Proteomes" id="UP001054837">
    <property type="component" value="Unassembled WGS sequence"/>
</dbReference>
<dbReference type="AlphaFoldDB" id="A0AAV4V9J6"/>
<name>A0AAV4V9J6_9ARAC</name>
<evidence type="ECO:0000313" key="3">
    <source>
        <dbReference type="Proteomes" id="UP001054837"/>
    </source>
</evidence>
<comment type="caution">
    <text evidence="2">The sequence shown here is derived from an EMBL/GenBank/DDBJ whole genome shotgun (WGS) entry which is preliminary data.</text>
</comment>
<protein>
    <submittedName>
        <fullName evidence="2">Uncharacterized protein</fullName>
    </submittedName>
</protein>
<evidence type="ECO:0000313" key="2">
    <source>
        <dbReference type="EMBL" id="GIY66792.1"/>
    </source>
</evidence>